<sequence>MKLYTTIFSWENTPRSLLRGGGGGGRFIRNLWRYSHSPARYAGVAQTSARFGCAAQSSTSVMPRPRWFFSRAQRTAVLSAQLPVGRRFSCCNAARLKRAHQRHSGTPQHGSSLCRCGTMYGPKAATYGVVAPHCGFPRPATHACYSEHDRAVSLMRTTLTRHPDQRSDGPLQPRKGNYYLGTKETRAPISADKPSAES</sequence>
<proteinExistence type="predicted"/>
<evidence type="ECO:0000256" key="1">
    <source>
        <dbReference type="SAM" id="MobiDB-lite"/>
    </source>
</evidence>
<gene>
    <name evidence="2" type="ORF">BD293_3616</name>
</gene>
<dbReference type="Proteomes" id="UP000320582">
    <property type="component" value="Unassembled WGS sequence"/>
</dbReference>
<dbReference type="EMBL" id="VFPT01000001">
    <property type="protein sequence ID" value="TQM94924.1"/>
    <property type="molecule type" value="Genomic_DNA"/>
</dbReference>
<protein>
    <submittedName>
        <fullName evidence="2">Uncharacterized protein</fullName>
    </submittedName>
</protein>
<evidence type="ECO:0000313" key="3">
    <source>
        <dbReference type="Proteomes" id="UP000320582"/>
    </source>
</evidence>
<accession>A0A543KIN8</accession>
<feature type="region of interest" description="Disordered" evidence="1">
    <location>
        <begin position="159"/>
        <end position="198"/>
    </location>
</feature>
<evidence type="ECO:0000313" key="2">
    <source>
        <dbReference type="EMBL" id="TQM94924.1"/>
    </source>
</evidence>
<organism evidence="2 3">
    <name type="scientific">Roseinatronobacter monicus</name>
    <dbReference type="NCBI Taxonomy" id="393481"/>
    <lineage>
        <taxon>Bacteria</taxon>
        <taxon>Pseudomonadati</taxon>
        <taxon>Pseudomonadota</taxon>
        <taxon>Alphaproteobacteria</taxon>
        <taxon>Rhodobacterales</taxon>
        <taxon>Paracoccaceae</taxon>
        <taxon>Roseinatronobacter</taxon>
    </lineage>
</organism>
<dbReference type="AlphaFoldDB" id="A0A543KIN8"/>
<keyword evidence="3" id="KW-1185">Reference proteome</keyword>
<comment type="caution">
    <text evidence="2">The sequence shown here is derived from an EMBL/GenBank/DDBJ whole genome shotgun (WGS) entry which is preliminary data.</text>
</comment>
<reference evidence="2 3" key="1">
    <citation type="submission" date="2019-06" db="EMBL/GenBank/DDBJ databases">
        <title>Genomic Encyclopedia of Archaeal and Bacterial Type Strains, Phase II (KMG-II): from individual species to whole genera.</title>
        <authorList>
            <person name="Goeker M."/>
        </authorList>
    </citation>
    <scope>NUCLEOTIDE SEQUENCE [LARGE SCALE GENOMIC DNA]</scope>
    <source>
        <strain evidence="2 3">DSM 18423</strain>
    </source>
</reference>
<name>A0A543KIN8_9RHOB</name>